<dbReference type="PANTHER" id="PTHR10963">
    <property type="entry name" value="GLYCOSYL HYDROLASE-RELATED"/>
    <property type="match status" value="1"/>
</dbReference>
<dbReference type="OrthoDB" id="4766607at2759"/>
<sequence>MEQQPFMAAAPKPRIPWAKPEDWDKYQNTITALFMCHSLPVVMRVMRDEHQFNATAKMFQTQIYQKWGLRKTKPGEAKKQAKEKANKRRREESEEVESAASSSRSHELPTADNFSISGKSAVSHSSDRTAPNQTPQAMPRSWAANQNNLTKPARNAVDPQAVVDRDRLDSTEAPSDSQWPIPHAWKDFLNKGQVPLQHLEDEHDYTNTLIEPESQIESQQFTSEFSRLPRQLVPKDDWMETVMTLTPPRSKYSDPFANSGSSNSSDSSHTSASPSSRDHKRPRHLSAFDVPSGFPRHLSSPDTLLRPEKSMFFARHFISTTFSTGLWALSQTTDSSFFDMECSKLEKWYNDFNPAFEFLREKKVKRAFRVLKQCFDNTKAIIEPQDPRVMIYVIQQVIRCMYYDTLGRNLAQTLLKYITGLCQVIFGRKHPLYVILSHLACTDVFEFGQNIRPFMDCYFDHLEPFLEQSTNAFGHITEMRGLTVSLMEGTGMMGVYEAKPILEKLVGKADELGLSSLHLRVETAAILHRNRFFDEALELLTGVREQAELNNAPYELMYAGIVMMLTLRKMGDKEGAIRVGYEMESYLMRPVQVSGPGLEMSMSVRQYIGSRQSSFLLVLGKLEKELRDVGRIQEADQVLARLDRGIIAEYGVNEDYAVAGGDEDSVAEYTENPSSMPLGNYLNQLKAKAEELNRKHNLGIPIRQSNPSQGNAQYAHQSYPGHQQPHYQAQWYFEEPQPNHYKQPPPVPMHSHPSGNQQSGPQVYWHMSTNAPVGQDFEQKQGHGEPYGWGNNELENYTASPENSFYTSDGKLILRAIARPGHRDLEARFTSARLVTRQTLSRPKGCLTAWLTMPAAEGIWPAFWMLPREPFHWPDEGEVDIAESWNGEVDNHSCLHWGFYNGEDAQKHLVRKTPIPDKAHRAVRFDFVWNCEAVRNNEDGKSAGGGRLMWLIDGRPVMKNLMPAGTRRIEDWCVLLNVAMGGTVCQGKIPREGIYDLVVHSLQMSDELDGGWARFEHEWHGCPDGAVM</sequence>
<dbReference type="EMBL" id="JAGPXC010000009">
    <property type="protein sequence ID" value="KAH6647078.1"/>
    <property type="molecule type" value="Genomic_DNA"/>
</dbReference>
<dbReference type="InterPro" id="IPR025676">
    <property type="entry name" value="Clr5_dom"/>
</dbReference>
<feature type="region of interest" description="Disordered" evidence="1">
    <location>
        <begin position="700"/>
        <end position="720"/>
    </location>
</feature>
<keyword evidence="4" id="KW-1185">Reference proteome</keyword>
<dbReference type="InterPro" id="IPR050546">
    <property type="entry name" value="Glycosyl_Hydrlase_16"/>
</dbReference>
<protein>
    <recommendedName>
        <fullName evidence="2">GH16 domain-containing protein</fullName>
    </recommendedName>
</protein>
<dbReference type="PANTHER" id="PTHR10963:SF53">
    <property type="entry name" value="GH16 DOMAIN-CONTAINING PROTEIN"/>
    <property type="match status" value="1"/>
</dbReference>
<feature type="region of interest" description="Disordered" evidence="1">
    <location>
        <begin position="738"/>
        <end position="794"/>
    </location>
</feature>
<dbReference type="Pfam" id="PF26113">
    <property type="entry name" value="GH16_XgeA"/>
    <property type="match status" value="1"/>
</dbReference>
<proteinExistence type="predicted"/>
<evidence type="ECO:0000313" key="3">
    <source>
        <dbReference type="EMBL" id="KAH6647078.1"/>
    </source>
</evidence>
<dbReference type="Pfam" id="PF14420">
    <property type="entry name" value="Clr5"/>
    <property type="match status" value="1"/>
</dbReference>
<dbReference type="GO" id="GO:0005975">
    <property type="term" value="P:carbohydrate metabolic process"/>
    <property type="evidence" value="ECO:0007669"/>
    <property type="project" value="InterPro"/>
</dbReference>
<name>A0A9P8RJA6_9PEZI</name>
<evidence type="ECO:0000256" key="1">
    <source>
        <dbReference type="SAM" id="MobiDB-lite"/>
    </source>
</evidence>
<dbReference type="Gene3D" id="2.60.120.200">
    <property type="match status" value="1"/>
</dbReference>
<evidence type="ECO:0000313" key="4">
    <source>
        <dbReference type="Proteomes" id="UP000758603"/>
    </source>
</evidence>
<feature type="compositionally biased region" description="Basic and acidic residues" evidence="1">
    <location>
        <begin position="73"/>
        <end position="92"/>
    </location>
</feature>
<organism evidence="3 4">
    <name type="scientific">Truncatella angustata</name>
    <dbReference type="NCBI Taxonomy" id="152316"/>
    <lineage>
        <taxon>Eukaryota</taxon>
        <taxon>Fungi</taxon>
        <taxon>Dikarya</taxon>
        <taxon>Ascomycota</taxon>
        <taxon>Pezizomycotina</taxon>
        <taxon>Sordariomycetes</taxon>
        <taxon>Xylariomycetidae</taxon>
        <taxon>Amphisphaeriales</taxon>
        <taxon>Sporocadaceae</taxon>
        <taxon>Truncatella</taxon>
    </lineage>
</organism>
<gene>
    <name evidence="3" type="ORF">BKA67DRAFT_650261</name>
</gene>
<dbReference type="SUPFAM" id="SSF49899">
    <property type="entry name" value="Concanavalin A-like lectins/glucanases"/>
    <property type="match status" value="1"/>
</dbReference>
<dbReference type="RefSeq" id="XP_045953592.1">
    <property type="nucleotide sequence ID" value="XM_046106044.1"/>
</dbReference>
<feature type="compositionally biased region" description="Polar residues" evidence="1">
    <location>
        <begin position="112"/>
        <end position="136"/>
    </location>
</feature>
<accession>A0A9P8RJA6</accession>
<feature type="domain" description="GH16" evidence="2">
    <location>
        <begin position="712"/>
        <end position="1000"/>
    </location>
</feature>
<dbReference type="GeneID" id="70134935"/>
<dbReference type="Proteomes" id="UP000758603">
    <property type="component" value="Unassembled WGS sequence"/>
</dbReference>
<dbReference type="GO" id="GO:0004553">
    <property type="term" value="F:hydrolase activity, hydrolyzing O-glycosyl compounds"/>
    <property type="evidence" value="ECO:0007669"/>
    <property type="project" value="InterPro"/>
</dbReference>
<dbReference type="InterPro" id="IPR000757">
    <property type="entry name" value="Beta-glucanase-like"/>
</dbReference>
<feature type="compositionally biased region" description="Low complexity" evidence="1">
    <location>
        <begin position="253"/>
        <end position="275"/>
    </location>
</feature>
<comment type="caution">
    <text evidence="3">The sequence shown here is derived from an EMBL/GenBank/DDBJ whole genome shotgun (WGS) entry which is preliminary data.</text>
</comment>
<feature type="compositionally biased region" description="Polar residues" evidence="1">
    <location>
        <begin position="753"/>
        <end position="772"/>
    </location>
</feature>
<feature type="compositionally biased region" description="Polar residues" evidence="1">
    <location>
        <begin position="703"/>
        <end position="716"/>
    </location>
</feature>
<dbReference type="CDD" id="cd08023">
    <property type="entry name" value="GH16_laminarinase_like"/>
    <property type="match status" value="1"/>
</dbReference>
<dbReference type="AlphaFoldDB" id="A0A9P8RJA6"/>
<feature type="region of interest" description="Disordered" evidence="1">
    <location>
        <begin position="71"/>
        <end position="139"/>
    </location>
</feature>
<feature type="region of interest" description="Disordered" evidence="1">
    <location>
        <begin position="249"/>
        <end position="292"/>
    </location>
</feature>
<dbReference type="PROSITE" id="PS51762">
    <property type="entry name" value="GH16_2"/>
    <property type="match status" value="1"/>
</dbReference>
<reference evidence="3" key="1">
    <citation type="journal article" date="2021" name="Nat. Commun.">
        <title>Genetic determinants of endophytism in the Arabidopsis root mycobiome.</title>
        <authorList>
            <person name="Mesny F."/>
            <person name="Miyauchi S."/>
            <person name="Thiergart T."/>
            <person name="Pickel B."/>
            <person name="Atanasova L."/>
            <person name="Karlsson M."/>
            <person name="Huettel B."/>
            <person name="Barry K.W."/>
            <person name="Haridas S."/>
            <person name="Chen C."/>
            <person name="Bauer D."/>
            <person name="Andreopoulos W."/>
            <person name="Pangilinan J."/>
            <person name="LaButti K."/>
            <person name="Riley R."/>
            <person name="Lipzen A."/>
            <person name="Clum A."/>
            <person name="Drula E."/>
            <person name="Henrissat B."/>
            <person name="Kohler A."/>
            <person name="Grigoriev I.V."/>
            <person name="Martin F.M."/>
            <person name="Hacquard S."/>
        </authorList>
    </citation>
    <scope>NUCLEOTIDE SEQUENCE</scope>
    <source>
        <strain evidence="3">MPI-SDFR-AT-0073</strain>
    </source>
</reference>
<evidence type="ECO:0000259" key="2">
    <source>
        <dbReference type="PROSITE" id="PS51762"/>
    </source>
</evidence>
<dbReference type="InterPro" id="IPR013320">
    <property type="entry name" value="ConA-like_dom_sf"/>
</dbReference>